<dbReference type="KEGG" id="wcp:H9Q76_01555"/>
<reference evidence="1 2" key="1">
    <citation type="submission" date="2020-08" db="EMBL/GenBank/DDBJ databases">
        <authorList>
            <person name="Liu C."/>
            <person name="Sun Q."/>
        </authorList>
    </citation>
    <scope>NUCLEOTIDE SEQUENCE [LARGE SCALE GENOMIC DNA]</scope>
    <source>
        <strain evidence="1 2">NSJ-4</strain>
    </source>
</reference>
<dbReference type="AlphaFoldDB" id="A0A7G9FN95"/>
<dbReference type="PANTHER" id="PTHR18901:SF38">
    <property type="entry name" value="PSEUDOURIDINE-5'-PHOSPHATASE"/>
    <property type="match status" value="1"/>
</dbReference>
<dbReference type="Proteomes" id="UP000515819">
    <property type="component" value="Chromosome"/>
</dbReference>
<dbReference type="SFLD" id="SFLDS00003">
    <property type="entry name" value="Haloacid_Dehalogenase"/>
    <property type="match status" value="1"/>
</dbReference>
<dbReference type="Pfam" id="PF00702">
    <property type="entry name" value="Hydrolase"/>
    <property type="match status" value="1"/>
</dbReference>
<evidence type="ECO:0000313" key="2">
    <source>
        <dbReference type="Proteomes" id="UP000515819"/>
    </source>
</evidence>
<gene>
    <name evidence="1" type="ORF">H9Q76_01555</name>
</gene>
<dbReference type="InterPro" id="IPR023214">
    <property type="entry name" value="HAD_sf"/>
</dbReference>
<dbReference type="InterPro" id="IPR023198">
    <property type="entry name" value="PGP-like_dom2"/>
</dbReference>
<keyword evidence="2" id="KW-1185">Reference proteome</keyword>
<dbReference type="NCBIfam" id="TIGR01549">
    <property type="entry name" value="HAD-SF-IA-v1"/>
    <property type="match status" value="1"/>
</dbReference>
<dbReference type="RefSeq" id="WP_021986087.1">
    <property type="nucleotide sequence ID" value="NZ_CP060632.1"/>
</dbReference>
<sequence length="217" mass="24353">MFRAVVFDMDGVITDTEKLYRRFQLEEGKKLGIPDDVMVVACERIAGGTKYTNKKSFEDVVGMGIDYFDFREAVVNKLDAHIRAHGVELKPGVADTLKYLKEKGVKVGLATSTVRERATGYLKAHHIDRYFDELVFGDTVAHGKPAPDIYLKACEMLDVRPEEAIAVEDSINGIVSAGRAGMYPVMVIDLIEPNDTTKQYAKKVYEFGRIDRLKELI</sequence>
<dbReference type="EMBL" id="CP060632">
    <property type="protein sequence ID" value="QNM00027.1"/>
    <property type="molecule type" value="Genomic_DNA"/>
</dbReference>
<dbReference type="Gene3D" id="3.40.50.1000">
    <property type="entry name" value="HAD superfamily/HAD-like"/>
    <property type="match status" value="1"/>
</dbReference>
<evidence type="ECO:0000313" key="1">
    <source>
        <dbReference type="EMBL" id="QNM00027.1"/>
    </source>
</evidence>
<proteinExistence type="predicted"/>
<dbReference type="Gene3D" id="1.10.150.240">
    <property type="entry name" value="Putative phosphatase, domain 2"/>
    <property type="match status" value="1"/>
</dbReference>
<dbReference type="PRINTS" id="PR00413">
    <property type="entry name" value="HADHALOGNASE"/>
</dbReference>
<dbReference type="SFLD" id="SFLDG01129">
    <property type="entry name" value="C1.5:_HAD__Beta-PGM__Phosphata"/>
    <property type="match status" value="1"/>
</dbReference>
<dbReference type="InterPro" id="IPR006439">
    <property type="entry name" value="HAD-SF_hydro_IA"/>
</dbReference>
<dbReference type="InterPro" id="IPR036412">
    <property type="entry name" value="HAD-like_sf"/>
</dbReference>
<dbReference type="NCBIfam" id="TIGR01509">
    <property type="entry name" value="HAD-SF-IA-v3"/>
    <property type="match status" value="1"/>
</dbReference>
<name>A0A7G9FN95_9FIRM</name>
<dbReference type="SUPFAM" id="SSF56784">
    <property type="entry name" value="HAD-like"/>
    <property type="match status" value="1"/>
</dbReference>
<accession>A0A7G9FN95</accession>
<organism evidence="1 2">
    <name type="scientific">Wujia chipingensis</name>
    <dbReference type="NCBI Taxonomy" id="2763670"/>
    <lineage>
        <taxon>Bacteria</taxon>
        <taxon>Bacillati</taxon>
        <taxon>Bacillota</taxon>
        <taxon>Clostridia</taxon>
        <taxon>Lachnospirales</taxon>
        <taxon>Lachnospiraceae</taxon>
        <taxon>Wujia</taxon>
    </lineage>
</organism>
<dbReference type="SFLD" id="SFLDG01135">
    <property type="entry name" value="C1.5.6:_HAD__Beta-PGM__Phospha"/>
    <property type="match status" value="1"/>
</dbReference>
<protein>
    <submittedName>
        <fullName evidence="1">HAD family phosphatase</fullName>
    </submittedName>
</protein>
<dbReference type="PANTHER" id="PTHR18901">
    <property type="entry name" value="2-DEOXYGLUCOSE-6-PHOSPHATE PHOSPHATASE 2"/>
    <property type="match status" value="1"/>
</dbReference>